<gene>
    <name evidence="1" type="ORF">JDV02_010613</name>
</gene>
<proteinExistence type="predicted"/>
<dbReference type="RefSeq" id="XP_047848375.1">
    <property type="nucleotide sequence ID" value="XM_047992361.1"/>
</dbReference>
<keyword evidence="2" id="KW-1185">Reference proteome</keyword>
<accession>A0A9Q8QP88</accession>
<dbReference type="EMBL" id="CP086366">
    <property type="protein sequence ID" value="UNI24894.1"/>
    <property type="molecule type" value="Genomic_DNA"/>
</dbReference>
<dbReference type="KEGG" id="ptkz:JDV02_010613"/>
<dbReference type="Proteomes" id="UP000829364">
    <property type="component" value="Chromosome 13"/>
</dbReference>
<dbReference type="AlphaFoldDB" id="A0A9Q8QP88"/>
<dbReference type="OrthoDB" id="10389036at2759"/>
<organism evidence="1 2">
    <name type="scientific">Purpureocillium takamizusanense</name>
    <dbReference type="NCBI Taxonomy" id="2060973"/>
    <lineage>
        <taxon>Eukaryota</taxon>
        <taxon>Fungi</taxon>
        <taxon>Dikarya</taxon>
        <taxon>Ascomycota</taxon>
        <taxon>Pezizomycotina</taxon>
        <taxon>Sordariomycetes</taxon>
        <taxon>Hypocreomycetidae</taxon>
        <taxon>Hypocreales</taxon>
        <taxon>Ophiocordycipitaceae</taxon>
        <taxon>Purpureocillium</taxon>
    </lineage>
</organism>
<name>A0A9Q8QP88_9HYPO</name>
<dbReference type="GeneID" id="72072556"/>
<protein>
    <submittedName>
        <fullName evidence="1">Uncharacterized protein</fullName>
    </submittedName>
</protein>
<evidence type="ECO:0000313" key="2">
    <source>
        <dbReference type="Proteomes" id="UP000829364"/>
    </source>
</evidence>
<sequence length="116" mass="13745">MISKDPFDVFRHDPTAANLEECFRQGGDVNKKNDNGESALEYAVLRYRDARDERETAEMEMWSSLIDVLMQHDAYFEWCSQLEFATDGADYRLWVRQKVHYVLYFVLQYGDPPYSE</sequence>
<evidence type="ECO:0000313" key="1">
    <source>
        <dbReference type="EMBL" id="UNI24894.1"/>
    </source>
</evidence>
<reference evidence="1" key="1">
    <citation type="submission" date="2021-11" db="EMBL/GenBank/DDBJ databases">
        <title>Purpureocillium_takamizusanense_genome.</title>
        <authorList>
            <person name="Nguyen N.-H."/>
        </authorList>
    </citation>
    <scope>NUCLEOTIDE SEQUENCE</scope>
    <source>
        <strain evidence="1">PT3</strain>
    </source>
</reference>